<comment type="caution">
    <text evidence="10">The sequence shown here is derived from an EMBL/GenBank/DDBJ whole genome shotgun (WGS) entry which is preliminary data.</text>
</comment>
<keyword evidence="7" id="KW-0133">Cell shape</keyword>
<evidence type="ECO:0000256" key="9">
    <source>
        <dbReference type="PIRSR" id="PIRSR600715-1"/>
    </source>
</evidence>
<dbReference type="PROSITE" id="PS01348">
    <property type="entry name" value="MRAY_2"/>
    <property type="match status" value="1"/>
</dbReference>
<feature type="transmembrane region" description="Helical" evidence="7">
    <location>
        <begin position="115"/>
        <end position="144"/>
    </location>
</feature>
<feature type="binding site" evidence="9">
    <location>
        <position position="230"/>
    </location>
    <ligand>
        <name>Mg(2+)</name>
        <dbReference type="ChEBI" id="CHEBI:18420"/>
    </ligand>
</feature>
<keyword evidence="7" id="KW-0573">Peptidoglycan synthesis</keyword>
<evidence type="ECO:0000256" key="5">
    <source>
        <dbReference type="ARBA" id="ARBA00022989"/>
    </source>
</evidence>
<dbReference type="RefSeq" id="WP_177679633.1">
    <property type="nucleotide sequence ID" value="NZ_JACRSU010000001.1"/>
</dbReference>
<evidence type="ECO:0000256" key="3">
    <source>
        <dbReference type="ARBA" id="ARBA00022679"/>
    </source>
</evidence>
<protein>
    <recommendedName>
        <fullName evidence="7 8">Phospho-N-acetylmuramoyl-pentapeptide-transferase</fullName>
        <ecNumber evidence="7 8">2.7.8.13</ecNumber>
    </recommendedName>
    <alternativeName>
        <fullName evidence="7">UDP-MurNAc-pentapeptide phosphotransferase</fullName>
    </alternativeName>
</protein>
<dbReference type="InterPro" id="IPR000715">
    <property type="entry name" value="Glycosyl_transferase_4"/>
</dbReference>
<dbReference type="Pfam" id="PF00953">
    <property type="entry name" value="Glycos_transf_4"/>
    <property type="match status" value="1"/>
</dbReference>
<gene>
    <name evidence="7" type="primary">mraY</name>
    <name evidence="10" type="ORF">H8698_04620</name>
</gene>
<keyword evidence="5 7" id="KW-1133">Transmembrane helix</keyword>
<dbReference type="Proteomes" id="UP000611762">
    <property type="component" value="Unassembled WGS sequence"/>
</dbReference>
<feature type="transmembrane region" description="Helical" evidence="7">
    <location>
        <begin position="178"/>
        <end position="197"/>
    </location>
</feature>
<dbReference type="PANTHER" id="PTHR22926:SF5">
    <property type="entry name" value="PHOSPHO-N-ACETYLMURAMOYL-PENTAPEPTIDE-TRANSFERASE HOMOLOG"/>
    <property type="match status" value="1"/>
</dbReference>
<feature type="binding site" evidence="9">
    <location>
        <position position="170"/>
    </location>
    <ligand>
        <name>Mg(2+)</name>
        <dbReference type="ChEBI" id="CHEBI:18420"/>
    </ligand>
</feature>
<dbReference type="EMBL" id="JACRSU010000001">
    <property type="protein sequence ID" value="MBC8540255.1"/>
    <property type="molecule type" value="Genomic_DNA"/>
</dbReference>
<keyword evidence="4 7" id="KW-0812">Transmembrane</keyword>
<dbReference type="GO" id="GO:0046872">
    <property type="term" value="F:metal ion binding"/>
    <property type="evidence" value="ECO:0007669"/>
    <property type="project" value="UniProtKB-KW"/>
</dbReference>
<organism evidence="10 11">
    <name type="scientific">Congzhengia minquanensis</name>
    <dbReference type="NCBI Taxonomy" id="2763657"/>
    <lineage>
        <taxon>Bacteria</taxon>
        <taxon>Bacillati</taxon>
        <taxon>Bacillota</taxon>
        <taxon>Clostridia</taxon>
        <taxon>Eubacteriales</taxon>
        <taxon>Oscillospiraceae</taxon>
        <taxon>Congzhengia</taxon>
    </lineage>
</organism>
<dbReference type="InterPro" id="IPR003524">
    <property type="entry name" value="PNAcMuramoyl-5peptid_Trfase"/>
</dbReference>
<dbReference type="HAMAP" id="MF_00038">
    <property type="entry name" value="MraY"/>
    <property type="match status" value="1"/>
</dbReference>
<keyword evidence="3 7" id="KW-0808">Transferase</keyword>
<keyword evidence="7 9" id="KW-0479">Metal-binding</keyword>
<feature type="transmembrane region" description="Helical" evidence="7">
    <location>
        <begin position="6"/>
        <end position="26"/>
    </location>
</feature>
<comment type="similarity">
    <text evidence="2 7">Belongs to the glycosyltransferase 4 family. MraY subfamily.</text>
</comment>
<comment type="pathway">
    <text evidence="7">Cell wall biogenesis; peptidoglycan biosynthesis.</text>
</comment>
<dbReference type="GO" id="GO:0005886">
    <property type="term" value="C:plasma membrane"/>
    <property type="evidence" value="ECO:0007669"/>
    <property type="project" value="UniProtKB-SubCell"/>
</dbReference>
<evidence type="ECO:0000256" key="4">
    <source>
        <dbReference type="ARBA" id="ARBA00022692"/>
    </source>
</evidence>
<proteinExistence type="inferred from homology"/>
<evidence type="ECO:0000313" key="11">
    <source>
        <dbReference type="Proteomes" id="UP000611762"/>
    </source>
</evidence>
<comment type="cofactor">
    <cofactor evidence="7 9">
        <name>Mg(2+)</name>
        <dbReference type="ChEBI" id="CHEBI:18420"/>
    </cofactor>
</comment>
<dbReference type="InterPro" id="IPR018480">
    <property type="entry name" value="PNAcMuramoyl-5peptid_Trfase_CS"/>
</dbReference>
<keyword evidence="7 9" id="KW-0460">Magnesium</keyword>
<feature type="transmembrane region" description="Helical" evidence="7">
    <location>
        <begin position="52"/>
        <end position="71"/>
    </location>
</feature>
<feature type="transmembrane region" description="Helical" evidence="7">
    <location>
        <begin position="77"/>
        <end position="95"/>
    </location>
</feature>
<dbReference type="GO" id="GO:0009252">
    <property type="term" value="P:peptidoglycan biosynthetic process"/>
    <property type="evidence" value="ECO:0007669"/>
    <property type="project" value="UniProtKB-UniRule"/>
</dbReference>
<sequence length="321" mass="33934">MNTLLIGSGLSLLACIIITPILIPLLTRLKFGQSIREEGPAWHQKKSGTPTMGGLAIICAVVFGSLAAYFISGNFGVTEISLVVGSLLFGIIGFADDYIKVVKKRNLGLTSKQKFLAQLIAAVVVTVFMSHTGVIGGEIVVPFVKASIDIGLWTIPLAVFVQLAVVNSVNLTDGLDGLASSVTLIVSLFFMICAIKVGNTSIAVFMGAVAAACLGFLFFNANPAKVFMGDTGSLFLGGAIAVGAIGLKMPLILIIAGGIYLIETLSVMIQVVSFKTTGKRVFKMSPIHHHFELCGLNEKKIVLLFSFVTVVLCAISYIVVF</sequence>
<evidence type="ECO:0000313" key="10">
    <source>
        <dbReference type="EMBL" id="MBC8540255.1"/>
    </source>
</evidence>
<evidence type="ECO:0000256" key="8">
    <source>
        <dbReference type="NCBIfam" id="TIGR00445"/>
    </source>
</evidence>
<comment type="function">
    <text evidence="7">Catalyzes the initial step of the lipid cycle reactions in the biosynthesis of the cell wall peptidoglycan: transfers peptidoglycan precursor phospho-MurNAc-pentapeptide from UDP-MurNAc-pentapeptide onto the lipid carrier undecaprenyl phosphate, yielding undecaprenyl-pyrophosphoryl-MurNAc-pentapeptide, known as lipid I.</text>
</comment>
<keyword evidence="7" id="KW-0961">Cell wall biogenesis/degradation</keyword>
<dbReference type="PROSITE" id="PS01347">
    <property type="entry name" value="MRAY_1"/>
    <property type="match status" value="1"/>
</dbReference>
<dbReference type="GO" id="GO:0008963">
    <property type="term" value="F:phospho-N-acetylmuramoyl-pentapeptide-transferase activity"/>
    <property type="evidence" value="ECO:0007669"/>
    <property type="project" value="UniProtKB-UniRule"/>
</dbReference>
<dbReference type="Pfam" id="PF10555">
    <property type="entry name" value="MraY_sig1"/>
    <property type="match status" value="1"/>
</dbReference>
<keyword evidence="7" id="KW-1003">Cell membrane</keyword>
<name>A0A926DN90_9FIRM</name>
<dbReference type="NCBIfam" id="TIGR00445">
    <property type="entry name" value="mraY"/>
    <property type="match status" value="1"/>
</dbReference>
<dbReference type="GO" id="GO:0051301">
    <property type="term" value="P:cell division"/>
    <property type="evidence" value="ECO:0007669"/>
    <property type="project" value="UniProtKB-KW"/>
</dbReference>
<reference evidence="10" key="1">
    <citation type="submission" date="2020-08" db="EMBL/GenBank/DDBJ databases">
        <title>Genome public.</title>
        <authorList>
            <person name="Liu C."/>
            <person name="Sun Q."/>
        </authorList>
    </citation>
    <scope>NUCLEOTIDE SEQUENCE</scope>
    <source>
        <strain evidence="10">H8</strain>
    </source>
</reference>
<evidence type="ECO:0000256" key="6">
    <source>
        <dbReference type="ARBA" id="ARBA00023136"/>
    </source>
</evidence>
<dbReference type="CDD" id="cd06852">
    <property type="entry name" value="GT_MraY"/>
    <property type="match status" value="1"/>
</dbReference>
<keyword evidence="7" id="KW-0132">Cell division</keyword>
<dbReference type="AlphaFoldDB" id="A0A926DN90"/>
<feature type="transmembrane region" description="Helical" evidence="7">
    <location>
        <begin position="251"/>
        <end position="274"/>
    </location>
</feature>
<feature type="transmembrane region" description="Helical" evidence="7">
    <location>
        <begin position="203"/>
        <end position="219"/>
    </location>
</feature>
<dbReference type="EC" id="2.7.8.13" evidence="7 8"/>
<feature type="transmembrane region" description="Helical" evidence="7">
    <location>
        <begin position="226"/>
        <end position="245"/>
    </location>
</feature>
<keyword evidence="6 7" id="KW-0472">Membrane</keyword>
<comment type="catalytic activity">
    <reaction evidence="7">
        <text>UDP-N-acetyl-alpha-D-muramoyl-L-alanyl-gamma-D-glutamyl-meso-2,6-diaminopimeloyl-D-alanyl-D-alanine + di-trans,octa-cis-undecaprenyl phosphate = di-trans,octa-cis-undecaprenyl diphospho-N-acetyl-alpha-D-muramoyl-L-alanyl-D-glutamyl-meso-2,6-diaminopimeloyl-D-alanyl-D-alanine + UMP</text>
        <dbReference type="Rhea" id="RHEA:28386"/>
        <dbReference type="ChEBI" id="CHEBI:57865"/>
        <dbReference type="ChEBI" id="CHEBI:60392"/>
        <dbReference type="ChEBI" id="CHEBI:61386"/>
        <dbReference type="ChEBI" id="CHEBI:61387"/>
        <dbReference type="EC" id="2.7.8.13"/>
    </reaction>
</comment>
<evidence type="ECO:0000256" key="7">
    <source>
        <dbReference type="HAMAP-Rule" id="MF_00038"/>
    </source>
</evidence>
<keyword evidence="11" id="KW-1185">Reference proteome</keyword>
<dbReference type="GO" id="GO:0071555">
    <property type="term" value="P:cell wall organization"/>
    <property type="evidence" value="ECO:0007669"/>
    <property type="project" value="UniProtKB-KW"/>
</dbReference>
<evidence type="ECO:0000256" key="2">
    <source>
        <dbReference type="ARBA" id="ARBA00005583"/>
    </source>
</evidence>
<feature type="transmembrane region" description="Helical" evidence="7">
    <location>
        <begin position="301"/>
        <end position="320"/>
    </location>
</feature>
<feature type="transmembrane region" description="Helical" evidence="7">
    <location>
        <begin position="150"/>
        <end position="171"/>
    </location>
</feature>
<keyword evidence="7" id="KW-0131">Cell cycle</keyword>
<dbReference type="PANTHER" id="PTHR22926">
    <property type="entry name" value="PHOSPHO-N-ACETYLMURAMOYL-PENTAPEPTIDE-TRANSFERASE"/>
    <property type="match status" value="1"/>
</dbReference>
<accession>A0A926DN90</accession>
<dbReference type="GO" id="GO:0008360">
    <property type="term" value="P:regulation of cell shape"/>
    <property type="evidence" value="ECO:0007669"/>
    <property type="project" value="UniProtKB-KW"/>
</dbReference>
<evidence type="ECO:0000256" key="1">
    <source>
        <dbReference type="ARBA" id="ARBA00004141"/>
    </source>
</evidence>
<comment type="subcellular location">
    <subcellularLocation>
        <location evidence="7">Cell membrane</location>
        <topology evidence="7">Multi-pass membrane protein</topology>
    </subcellularLocation>
    <subcellularLocation>
        <location evidence="1">Membrane</location>
        <topology evidence="1">Multi-pass membrane protein</topology>
    </subcellularLocation>
</comment>